<feature type="domain" description="VOC" evidence="1">
    <location>
        <begin position="4"/>
        <end position="129"/>
    </location>
</feature>
<dbReference type="Proteomes" id="UP000004816">
    <property type="component" value="Unassembled WGS sequence"/>
</dbReference>
<protein>
    <recommendedName>
        <fullName evidence="1">VOC domain-containing protein</fullName>
    </recommendedName>
</protein>
<organism evidence="2 3">
    <name type="scientific">Segniliparus rugosus (strain ATCC BAA-974 / DSM 45345 / CCUG 50838 / CIP 108380 / JCM 13579 / CDC 945)</name>
    <dbReference type="NCBI Taxonomy" id="679197"/>
    <lineage>
        <taxon>Bacteria</taxon>
        <taxon>Bacillati</taxon>
        <taxon>Actinomycetota</taxon>
        <taxon>Actinomycetes</taxon>
        <taxon>Mycobacteriales</taxon>
        <taxon>Segniliparaceae</taxon>
        <taxon>Segniliparus</taxon>
    </lineage>
</organism>
<dbReference type="PANTHER" id="PTHR36503:SF2">
    <property type="entry name" value="BLR2408 PROTEIN"/>
    <property type="match status" value="1"/>
</dbReference>
<dbReference type="HOGENOM" id="CLU_046006_18_0_11"/>
<dbReference type="eggNOG" id="COG0346">
    <property type="taxonomic scope" value="Bacteria"/>
</dbReference>
<dbReference type="InterPro" id="IPR029068">
    <property type="entry name" value="Glyas_Bleomycin-R_OHBP_Dase"/>
</dbReference>
<dbReference type="Pfam" id="PF00903">
    <property type="entry name" value="Glyoxalase"/>
    <property type="match status" value="1"/>
</dbReference>
<dbReference type="OrthoDB" id="9798430at2"/>
<dbReference type="InterPro" id="IPR037523">
    <property type="entry name" value="VOC_core"/>
</dbReference>
<dbReference type="RefSeq" id="WP_007468953.1">
    <property type="nucleotide sequence ID" value="NZ_KI391954.1"/>
</dbReference>
<evidence type="ECO:0000259" key="1">
    <source>
        <dbReference type="PROSITE" id="PS51819"/>
    </source>
</evidence>
<dbReference type="AlphaFoldDB" id="E5XPE0"/>
<name>E5XPE0_SEGRC</name>
<dbReference type="PANTHER" id="PTHR36503">
    <property type="entry name" value="BLR2520 PROTEIN"/>
    <property type="match status" value="1"/>
</dbReference>
<sequence length="154" mass="16160">MEQQVHFLTFAAADLGAARRFYADALGWAPLGDFPGEILFFQIAPGLVLGFFDAEKFHRDLGEADTGAAVSGVTLAHNVASPAEVRATVAAMAEAGGLVRKAPQQGEFGGVYHAHVQDPNGIVWEIAHNPGWRIAPDGAVLLSAAEAPGLSRNT</sequence>
<accession>E5XPE0</accession>
<keyword evidence="3" id="KW-1185">Reference proteome</keyword>
<dbReference type="SUPFAM" id="SSF54593">
    <property type="entry name" value="Glyoxalase/Bleomycin resistance protein/Dihydroxybiphenyl dioxygenase"/>
    <property type="match status" value="1"/>
</dbReference>
<comment type="caution">
    <text evidence="2">The sequence shown here is derived from an EMBL/GenBank/DDBJ whole genome shotgun (WGS) entry which is preliminary data.</text>
</comment>
<proteinExistence type="predicted"/>
<evidence type="ECO:0000313" key="3">
    <source>
        <dbReference type="Proteomes" id="UP000004816"/>
    </source>
</evidence>
<dbReference type="PROSITE" id="PS51819">
    <property type="entry name" value="VOC"/>
    <property type="match status" value="1"/>
</dbReference>
<reference evidence="2 3" key="1">
    <citation type="journal article" date="2011" name="Stand. Genomic Sci.">
        <title>High quality draft genome sequence of Segniliparus rugosus CDC 945(T)= (ATCC BAA-974(T)).</title>
        <authorList>
            <person name="Earl A.M."/>
            <person name="Desjardins C.A."/>
            <person name="Fitzgerald M.G."/>
            <person name="Arachchi H.M."/>
            <person name="Zeng Q."/>
            <person name="Mehta T."/>
            <person name="Griggs A."/>
            <person name="Birren B.W."/>
            <person name="Toney N.C."/>
            <person name="Carr J."/>
            <person name="Posey J."/>
            <person name="Butler W.R."/>
        </authorList>
    </citation>
    <scope>NUCLEOTIDE SEQUENCE [LARGE SCALE GENOMIC DNA]</scope>
    <source>
        <strain evidence="3">ATCC BAA-974 / DSM 45345 / CCUG 50838 / CIP 108380 / JCM 13579 / CDC 945</strain>
    </source>
</reference>
<dbReference type="InterPro" id="IPR004360">
    <property type="entry name" value="Glyas_Fos-R_dOase_dom"/>
</dbReference>
<evidence type="ECO:0000313" key="2">
    <source>
        <dbReference type="EMBL" id="EFV13785.1"/>
    </source>
</evidence>
<gene>
    <name evidence="2" type="ORF">HMPREF9336_01362</name>
</gene>
<dbReference type="Gene3D" id="3.10.180.10">
    <property type="entry name" value="2,3-Dihydroxybiphenyl 1,2-Dioxygenase, domain 1"/>
    <property type="match status" value="1"/>
</dbReference>
<dbReference type="EMBL" id="ACZI02000003">
    <property type="protein sequence ID" value="EFV13785.1"/>
    <property type="molecule type" value="Genomic_DNA"/>
</dbReference>